<dbReference type="SUPFAM" id="SSF49503">
    <property type="entry name" value="Cupredoxins"/>
    <property type="match status" value="3"/>
</dbReference>
<reference evidence="7" key="1">
    <citation type="submission" date="2020-05" db="EMBL/GenBank/DDBJ databases">
        <authorList>
            <person name="Chiriac C."/>
            <person name="Salcher M."/>
            <person name="Ghai R."/>
            <person name="Kavagutti S V."/>
        </authorList>
    </citation>
    <scope>NUCLEOTIDE SEQUENCE</scope>
</reference>
<evidence type="ECO:0000259" key="6">
    <source>
        <dbReference type="Pfam" id="PF13473"/>
    </source>
</evidence>
<dbReference type="PROSITE" id="PS00079">
    <property type="entry name" value="MULTICOPPER_OXIDASE1"/>
    <property type="match status" value="1"/>
</dbReference>
<feature type="domain" description="EfeO-type cupredoxin-like" evidence="6">
    <location>
        <begin position="27"/>
        <end position="126"/>
    </location>
</feature>
<dbReference type="Gene3D" id="2.60.40.420">
    <property type="entry name" value="Cupredoxins - blue copper proteins"/>
    <property type="match status" value="3"/>
</dbReference>
<feature type="domain" description="Plastocyanin-like" evidence="5">
    <location>
        <begin position="209"/>
        <end position="320"/>
    </location>
</feature>
<dbReference type="InterPro" id="IPR011706">
    <property type="entry name" value="Cu-oxidase_C"/>
</dbReference>
<dbReference type="CDD" id="cd04202">
    <property type="entry name" value="CuRO_D2_2dMcoN_like"/>
    <property type="match status" value="1"/>
</dbReference>
<keyword evidence="3" id="KW-0472">Membrane</keyword>
<evidence type="ECO:0000256" key="1">
    <source>
        <dbReference type="ARBA" id="ARBA00022723"/>
    </source>
</evidence>
<keyword evidence="2" id="KW-0560">Oxidoreductase</keyword>
<protein>
    <submittedName>
        <fullName evidence="7">Unannotated protein</fullName>
    </submittedName>
</protein>
<sequence>MGFTREDRKAVGFGAWVFALFAVFFAFFALWIAGSAMGRSDKANTLAKQSLAPKVAETEFSLDAKAVSAETGGNITVSNVGKIPHNLVIKGTSAKTKDLNPGDTTLLSLKGLKDGTYEMYCAIPGHAGSGMVGTVTIGKGGMAGGMGNNEAAQRASNDADDKAQLQPVLKYVGQLTDGPNTKGIGNVPLEPTLLPDGTKEFKLTAKIVDWEIEPGKTIRAWTYNGTVPGPMIQVNSGDKVRVTLTNKLPQSTEIHFHGLEIPNAEDGVPYVTNKGPIKPGQTYSYNFVAQPTPAVGMYHSHHHAEQQVPDGLAGAFLVSSLPIPSGFAAPSQVVPLVLNDAGTVGLSINGKSFPSTLPVMAKVGEVVEIHYFNEGLQIHPMHLHGIKQTVIAQDGFPLPAPVDQDTVLVGPGQRVTVLVTARADQVGVWAFHCHILNHAERADGMFGMVTTFIVS</sequence>
<gene>
    <name evidence="7" type="ORF">UFOPK4071_00891</name>
</gene>
<evidence type="ECO:0000256" key="3">
    <source>
        <dbReference type="SAM" id="Phobius"/>
    </source>
</evidence>
<evidence type="ECO:0000259" key="4">
    <source>
        <dbReference type="Pfam" id="PF07731"/>
    </source>
</evidence>
<feature type="domain" description="Plastocyanin-like" evidence="4">
    <location>
        <begin position="345"/>
        <end position="441"/>
    </location>
</feature>
<dbReference type="PANTHER" id="PTHR11709:SF2">
    <property type="entry name" value="MULTICOPPER OXIDASE LPR1"/>
    <property type="match status" value="1"/>
</dbReference>
<feature type="transmembrane region" description="Helical" evidence="3">
    <location>
        <begin position="12"/>
        <end position="33"/>
    </location>
</feature>
<dbReference type="AlphaFoldDB" id="A0A6J7QDM2"/>
<keyword evidence="3" id="KW-0812">Transmembrane</keyword>
<dbReference type="GO" id="GO:0005507">
    <property type="term" value="F:copper ion binding"/>
    <property type="evidence" value="ECO:0007669"/>
    <property type="project" value="InterPro"/>
</dbReference>
<accession>A0A6J7QDM2</accession>
<dbReference type="InterPro" id="IPR033138">
    <property type="entry name" value="Cu_oxidase_CS"/>
</dbReference>
<evidence type="ECO:0000259" key="5">
    <source>
        <dbReference type="Pfam" id="PF07732"/>
    </source>
</evidence>
<proteinExistence type="predicted"/>
<dbReference type="Pfam" id="PF07731">
    <property type="entry name" value="Cu-oxidase_2"/>
    <property type="match status" value="1"/>
</dbReference>
<organism evidence="7">
    <name type="scientific">freshwater metagenome</name>
    <dbReference type="NCBI Taxonomy" id="449393"/>
    <lineage>
        <taxon>unclassified sequences</taxon>
        <taxon>metagenomes</taxon>
        <taxon>ecological metagenomes</taxon>
    </lineage>
</organism>
<dbReference type="GO" id="GO:0016491">
    <property type="term" value="F:oxidoreductase activity"/>
    <property type="evidence" value="ECO:0007669"/>
    <property type="project" value="UniProtKB-KW"/>
</dbReference>
<dbReference type="Pfam" id="PF07732">
    <property type="entry name" value="Cu-oxidase_3"/>
    <property type="match status" value="1"/>
</dbReference>
<evidence type="ECO:0000313" key="7">
    <source>
        <dbReference type="EMBL" id="CAB5014349.1"/>
    </source>
</evidence>
<dbReference type="EMBL" id="CAFBPF010000106">
    <property type="protein sequence ID" value="CAB5014349.1"/>
    <property type="molecule type" value="Genomic_DNA"/>
</dbReference>
<keyword evidence="1" id="KW-0479">Metal-binding</keyword>
<dbReference type="InterPro" id="IPR011707">
    <property type="entry name" value="Cu-oxidase-like_N"/>
</dbReference>
<keyword evidence="3" id="KW-1133">Transmembrane helix</keyword>
<dbReference type="InterPro" id="IPR045087">
    <property type="entry name" value="Cu-oxidase_fam"/>
</dbReference>
<evidence type="ECO:0000256" key="2">
    <source>
        <dbReference type="ARBA" id="ARBA00023002"/>
    </source>
</evidence>
<dbReference type="InterPro" id="IPR008972">
    <property type="entry name" value="Cupredoxin"/>
</dbReference>
<dbReference type="Pfam" id="PF13473">
    <property type="entry name" value="Cupredoxin_1"/>
    <property type="match status" value="1"/>
</dbReference>
<dbReference type="InterPro" id="IPR028096">
    <property type="entry name" value="EfeO_Cupredoxin"/>
</dbReference>
<dbReference type="PANTHER" id="PTHR11709">
    <property type="entry name" value="MULTI-COPPER OXIDASE"/>
    <property type="match status" value="1"/>
</dbReference>
<name>A0A6J7QDM2_9ZZZZ</name>